<accession>A0A2U7Q100</accession>
<name>A0A2U7Q100_LAMSI</name>
<feature type="transmembrane region" description="Helical" evidence="1">
    <location>
        <begin position="6"/>
        <end position="32"/>
    </location>
</feature>
<reference evidence="2" key="1">
    <citation type="journal article" date="2018" name="PeerJ">
        <title>Evaluating the utility of the female-specific mitochondrial f-orf gene for population genetic, phylogeographic and systematic studies in freshwater mussels (Bivalvia: Unionida).</title>
        <authorList>
            <person name="Robicheau B.M."/>
            <person name="Chase E.E."/>
            <person name="Hoeh W.R."/>
            <person name="Harris J.L."/>
            <person name="Stewart D.T."/>
            <person name="Breton S."/>
        </authorList>
    </citation>
    <scope>NUCLEOTIDE SEQUENCE</scope>
    <source>
        <strain evidence="2">H2655</strain>
    </source>
</reference>
<organism evidence="2">
    <name type="scientific">Lampsilis siliquoidea</name>
    <name type="common">Fatmucket mussel</name>
    <dbReference type="NCBI Taxonomy" id="52396"/>
    <lineage>
        <taxon>Eukaryota</taxon>
        <taxon>Metazoa</taxon>
        <taxon>Spiralia</taxon>
        <taxon>Lophotrochozoa</taxon>
        <taxon>Mollusca</taxon>
        <taxon>Bivalvia</taxon>
        <taxon>Autobranchia</taxon>
        <taxon>Heteroconchia</taxon>
        <taxon>Palaeoheterodonta</taxon>
        <taxon>Unionida</taxon>
        <taxon>Unionoidea</taxon>
        <taxon>Unionidae</taxon>
        <taxon>Ambleminae</taxon>
        <taxon>Lampsilini</taxon>
        <taxon>Lampsilis</taxon>
    </lineage>
</organism>
<dbReference type="AlphaFoldDB" id="A0A2U7Q100"/>
<evidence type="ECO:0000313" key="2">
    <source>
        <dbReference type="EMBL" id="AUF70018.1"/>
    </source>
</evidence>
<keyword evidence="2" id="KW-0496">Mitochondrion</keyword>
<proteinExistence type="predicted"/>
<sequence length="72" mass="8171">MPQLSPMSWILVFGILLVCVILFMVIIWWGVVTEYKIMYKSKIGSTVMGVGNFVVKWGFGKKLSSNKQNKLS</sequence>
<evidence type="ECO:0000256" key="1">
    <source>
        <dbReference type="SAM" id="Phobius"/>
    </source>
</evidence>
<keyword evidence="1" id="KW-0812">Transmembrane</keyword>
<dbReference type="EMBL" id="MF326973">
    <property type="protein sequence ID" value="AUF70018.1"/>
    <property type="molecule type" value="Genomic_DNA"/>
</dbReference>
<keyword evidence="1" id="KW-1133">Transmembrane helix</keyword>
<dbReference type="RefSeq" id="YP_009485310.1">
    <property type="nucleotide sequence ID" value="NC_037721.1"/>
</dbReference>
<gene>
    <name evidence="2" type="primary">atp8</name>
</gene>
<keyword evidence="1" id="KW-0472">Membrane</keyword>
<protein>
    <submittedName>
        <fullName evidence="2">ATP synthase F0 subunit 8</fullName>
    </submittedName>
</protein>
<dbReference type="GeneID" id="36936989"/>
<geneLocation type="mitochondrion" evidence="2"/>